<dbReference type="InterPro" id="IPR005163">
    <property type="entry name" value="Tri_helical_YiiM-like"/>
</dbReference>
<comment type="caution">
    <text evidence="2">The sequence shown here is derived from an EMBL/GenBank/DDBJ whole genome shotgun (WGS) entry which is preliminary data.</text>
</comment>
<proteinExistence type="predicted"/>
<dbReference type="InterPro" id="IPR011037">
    <property type="entry name" value="Pyrv_Knase-like_insert_dom_sf"/>
</dbReference>
<reference evidence="2 3" key="1">
    <citation type="submission" date="2018-05" db="EMBL/GenBank/DDBJ databases">
        <title>Genomic Encyclopedia of Type Strains, Phase IV (KMG-IV): sequencing the most valuable type-strain genomes for metagenomic binning, comparative biology and taxonomic classification.</title>
        <authorList>
            <person name="Goeker M."/>
        </authorList>
    </citation>
    <scope>NUCLEOTIDE SEQUENCE [LARGE SCALE GENOMIC DNA]</scope>
    <source>
        <strain evidence="2 3">DSM 3183</strain>
    </source>
</reference>
<dbReference type="AlphaFoldDB" id="A0A2V3V8J8"/>
<evidence type="ECO:0000313" key="3">
    <source>
        <dbReference type="Proteomes" id="UP000248014"/>
    </source>
</evidence>
<keyword evidence="3" id="KW-1185">Reference proteome</keyword>
<dbReference type="EMBL" id="QJJM01000003">
    <property type="protein sequence ID" value="PXW77997.1"/>
    <property type="molecule type" value="Genomic_DNA"/>
</dbReference>
<dbReference type="GO" id="GO:0003824">
    <property type="term" value="F:catalytic activity"/>
    <property type="evidence" value="ECO:0007669"/>
    <property type="project" value="InterPro"/>
</dbReference>
<dbReference type="Pfam" id="PF03473">
    <property type="entry name" value="MOSC"/>
    <property type="match status" value="1"/>
</dbReference>
<dbReference type="Gene3D" id="2.40.33.20">
    <property type="entry name" value="PK beta-barrel domain-like"/>
    <property type="match status" value="1"/>
</dbReference>
<dbReference type="PROSITE" id="PS51340">
    <property type="entry name" value="MOSC"/>
    <property type="match status" value="1"/>
</dbReference>
<dbReference type="PANTHER" id="PTHR30212">
    <property type="entry name" value="PROTEIN YIIM"/>
    <property type="match status" value="1"/>
</dbReference>
<dbReference type="GO" id="GO:0030170">
    <property type="term" value="F:pyridoxal phosphate binding"/>
    <property type="evidence" value="ECO:0007669"/>
    <property type="project" value="InterPro"/>
</dbReference>
<name>A0A2V3V8J8_9SPHN</name>
<dbReference type="GO" id="GO:0030151">
    <property type="term" value="F:molybdenum ion binding"/>
    <property type="evidence" value="ECO:0007669"/>
    <property type="project" value="InterPro"/>
</dbReference>
<feature type="domain" description="MOSC" evidence="1">
    <location>
        <begin position="48"/>
        <end position="188"/>
    </location>
</feature>
<dbReference type="PANTHER" id="PTHR30212:SF2">
    <property type="entry name" value="PROTEIN YIIM"/>
    <property type="match status" value="1"/>
</dbReference>
<evidence type="ECO:0000313" key="2">
    <source>
        <dbReference type="EMBL" id="PXW77997.1"/>
    </source>
</evidence>
<dbReference type="Pfam" id="PF03475">
    <property type="entry name" value="YiiM_3-alpha"/>
    <property type="match status" value="1"/>
</dbReference>
<dbReference type="Proteomes" id="UP000248014">
    <property type="component" value="Unassembled WGS sequence"/>
</dbReference>
<sequence length="238" mass="26539">MKELHCTLPGISVLCKCMSSQAVRVLALLIGKPRPFREDGTMSAIARQPITGPLMLNELGFEGDQVADPVHHGGPDMAIHHYPYDHYPFWQQRLNSHKLLQKPGAFGENISTRGLVESELRIGDRFRLGQALVELTKGRQPCWKLDHRFGVSGKQSVMAEIVRTARCGFYYRVLESGLVQAGDVMRLVEPGPSAWTVDRVFRLLVGGQYKAEPEAVRKLADLPQLAADWRKRAAALAD</sequence>
<dbReference type="InterPro" id="IPR052353">
    <property type="entry name" value="Benzoxazolinone_Detox_Enz"/>
</dbReference>
<organism evidence="2 3">
    <name type="scientific">Blastomonas natatoria</name>
    <dbReference type="NCBI Taxonomy" id="34015"/>
    <lineage>
        <taxon>Bacteria</taxon>
        <taxon>Pseudomonadati</taxon>
        <taxon>Pseudomonadota</taxon>
        <taxon>Alphaproteobacteria</taxon>
        <taxon>Sphingomonadales</taxon>
        <taxon>Sphingomonadaceae</taxon>
        <taxon>Blastomonas</taxon>
    </lineage>
</organism>
<dbReference type="SUPFAM" id="SSF50800">
    <property type="entry name" value="PK beta-barrel domain-like"/>
    <property type="match status" value="1"/>
</dbReference>
<evidence type="ECO:0000259" key="1">
    <source>
        <dbReference type="PROSITE" id="PS51340"/>
    </source>
</evidence>
<dbReference type="InterPro" id="IPR005302">
    <property type="entry name" value="MoCF_Sase_C"/>
</dbReference>
<protein>
    <submittedName>
        <fullName evidence="2">MOSC domain-containing protein YiiM</fullName>
    </submittedName>
</protein>
<accession>A0A2V3V8J8</accession>
<gene>
    <name evidence="2" type="ORF">C7451_103103</name>
</gene>